<feature type="non-terminal residue" evidence="2">
    <location>
        <position position="1"/>
    </location>
</feature>
<feature type="region of interest" description="Disordered" evidence="1">
    <location>
        <begin position="202"/>
        <end position="227"/>
    </location>
</feature>
<feature type="compositionally biased region" description="Low complexity" evidence="1">
    <location>
        <begin position="389"/>
        <end position="406"/>
    </location>
</feature>
<evidence type="ECO:0000313" key="2">
    <source>
        <dbReference type="EMBL" id="JAS01391.1"/>
    </source>
</evidence>
<reference evidence="2" key="1">
    <citation type="submission" date="2016-04" db="EMBL/GenBank/DDBJ databases">
        <authorList>
            <person name="Calderon-Fernandez G.M.Sr."/>
        </authorList>
    </citation>
    <scope>NUCLEOTIDE SEQUENCE</scope>
    <source>
        <strain evidence="2">Int1</strain>
        <tissue evidence="2">Integument</tissue>
    </source>
</reference>
<protein>
    <submittedName>
        <fullName evidence="2">Histone-lysine n-methyltransferase setd2-like protein isoform x2</fullName>
    </submittedName>
</protein>
<dbReference type="GO" id="GO:0008168">
    <property type="term" value="F:methyltransferase activity"/>
    <property type="evidence" value="ECO:0007669"/>
    <property type="project" value="UniProtKB-KW"/>
</dbReference>
<keyword evidence="2" id="KW-0489">Methyltransferase</keyword>
<accession>A0A161MBS2</accession>
<evidence type="ECO:0000256" key="1">
    <source>
        <dbReference type="SAM" id="MobiDB-lite"/>
    </source>
</evidence>
<name>A0A161MBS2_TRIIF</name>
<reference evidence="2" key="2">
    <citation type="journal article" date="2017" name="J. Med. Entomol.">
        <title>Transcriptome Analysis of the Triatoma infestans (Hemiptera: Reduviidae) Integument.</title>
        <authorList>
            <person name="Calderon-Fernandez G.M."/>
            <person name="Moriconi D.E."/>
            <person name="Dulbecco A.B."/>
            <person name="Juarez M.P."/>
        </authorList>
    </citation>
    <scope>NUCLEOTIDE SEQUENCE</scope>
    <source>
        <strain evidence="2">Int1</strain>
        <tissue evidence="2">Integument</tissue>
    </source>
</reference>
<dbReference type="AlphaFoldDB" id="A0A161MBS2"/>
<dbReference type="EMBL" id="GEMB01001779">
    <property type="protein sequence ID" value="JAS01391.1"/>
    <property type="molecule type" value="Transcribed_RNA"/>
</dbReference>
<dbReference type="GO" id="GO:0032259">
    <property type="term" value="P:methylation"/>
    <property type="evidence" value="ECO:0007669"/>
    <property type="project" value="UniProtKB-KW"/>
</dbReference>
<keyword evidence="2" id="KW-0808">Transferase</keyword>
<proteinExistence type="predicted"/>
<feature type="region of interest" description="Disordered" evidence="1">
    <location>
        <begin position="379"/>
        <end position="410"/>
    </location>
</feature>
<feature type="non-terminal residue" evidence="2">
    <location>
        <position position="617"/>
    </location>
</feature>
<sequence>DTQYDDKTVIPANLLKCPPCCDENNIVAASQLAHIAWQTLSQYDFEEMAKINRDLLTNGEIATNHLIPRIDRILKQSMDVDSVKAELEKVDKDYQQAVTLVANQLLFIFDENIPPRIVEDDLETNAIKKTDAQVSPFSNSSSRNIPVHKDIKTRIKDLMALALENGLGEIKVPKAAYVNDRAKLAILEKQIKGRLRLKHIIESGAPKSNNKSTPEDLNKSSYSQSRGHKMLDLSKRLKSAKAMREKIRSKGGGTTEVGDQKFDEKIKSSKDKHLNKSFYFTSHSTNNVLTQAKADTSKSDILFNMAATNNDKNVSEVKLTSSSKVSDLVYFKTVENKEQSYCCINNETSSSAKNLSHNYRQEYNNICDGQILSEKDLRSTSISARNSREPSTSLSVPSSLGSNNLPTRESQDEIDLIQDNKVIDLSLKDLLKDKSFKDMQELSKENLYLKNMLQKHDLSLKGTRESNDNDLKVKEKIIDFSPKAVIESTSDISPLYEHQVYLASKEKPTMIQSDSALKNLLENSKGDLLMKSVEERINDSLRKEITKGSSLLDMQNSKIDLTPTKISVQKSQEEGIIEKGSKGESSSLINLTISRSDSLKNMQNLDYSLNETQNVIQ</sequence>
<organism evidence="2">
    <name type="scientific">Triatoma infestans</name>
    <name type="common">Assassin bug</name>
    <dbReference type="NCBI Taxonomy" id="30076"/>
    <lineage>
        <taxon>Eukaryota</taxon>
        <taxon>Metazoa</taxon>
        <taxon>Ecdysozoa</taxon>
        <taxon>Arthropoda</taxon>
        <taxon>Hexapoda</taxon>
        <taxon>Insecta</taxon>
        <taxon>Pterygota</taxon>
        <taxon>Neoptera</taxon>
        <taxon>Paraneoptera</taxon>
        <taxon>Hemiptera</taxon>
        <taxon>Heteroptera</taxon>
        <taxon>Panheteroptera</taxon>
        <taxon>Cimicomorpha</taxon>
        <taxon>Reduviidae</taxon>
        <taxon>Triatominae</taxon>
        <taxon>Triatoma</taxon>
    </lineage>
</organism>